<sequence>MSIITLFTKKAPTIAGIEFDAILEDTIESSVEFTGYPIESGARAADHGIIQPYRWSLIVAVSNNPLKPQVTDFIGGALSNLTNNPLLASIAGTSAGLLAGSSDSRASAALQLLLALQMARESFDIDAGDIQLQNMVIVNIRRTKTPDNETGLFAEVQLQELPTLETIITRGTNPTANQLRDNDPSQSQLAALVNRGEQFARDVGATINEAVSNLL</sequence>
<accession>A0A5Q2WEU1</accession>
<evidence type="ECO:0000313" key="2">
    <source>
        <dbReference type="EMBL" id="QGH75035.1"/>
    </source>
</evidence>
<proteinExistence type="predicted"/>
<dbReference type="EMBL" id="MN379461">
    <property type="protein sequence ID" value="QGH75035.1"/>
    <property type="molecule type" value="Genomic_DNA"/>
</dbReference>
<dbReference type="Pfam" id="PF21821">
    <property type="entry name" value="Dit_like"/>
    <property type="match status" value="1"/>
</dbReference>
<name>A0A5Q2WEU1_9CAUD</name>
<feature type="domain" description="Dit-like phage tail protein N-terminal" evidence="1">
    <location>
        <begin position="19"/>
        <end position="166"/>
    </location>
</feature>
<gene>
    <name evidence="2" type="ORF">RostovM3_00016</name>
</gene>
<protein>
    <recommendedName>
        <fullName evidence="1">Dit-like phage tail protein N-terminal domain-containing protein</fullName>
    </recommendedName>
</protein>
<organism evidence="2">
    <name type="scientific">Vibrio phage Rostov M3</name>
    <dbReference type="NCBI Taxonomy" id="2660724"/>
    <lineage>
        <taxon>Viruses</taxon>
        <taxon>Duplodnaviria</taxon>
        <taxon>Heunggongvirae</taxon>
        <taxon>Uroviricota</taxon>
        <taxon>Caudoviricetes</taxon>
    </lineage>
</organism>
<dbReference type="InterPro" id="IPR048494">
    <property type="entry name" value="Dit-like_N"/>
</dbReference>
<reference evidence="2" key="1">
    <citation type="submission" date="2019-08" db="EMBL/GenBank/DDBJ databases">
        <authorList>
            <person name="Pogozhova M.P."/>
            <person name="Pisanov R.V."/>
            <person name="Gaevskaya N.E."/>
            <person name="Vodopyanov A.S."/>
        </authorList>
    </citation>
    <scope>NUCLEOTIDE SEQUENCE</scope>
</reference>
<evidence type="ECO:0000259" key="1">
    <source>
        <dbReference type="Pfam" id="PF21821"/>
    </source>
</evidence>